<evidence type="ECO:0000256" key="4">
    <source>
        <dbReference type="ARBA" id="ARBA00023136"/>
    </source>
</evidence>
<reference evidence="6" key="2">
    <citation type="submission" date="2022-06" db="UniProtKB">
        <authorList>
            <consortium name="EnsemblMetazoa"/>
        </authorList>
    </citation>
    <scope>IDENTIFICATION</scope>
    <source>
        <strain evidence="6">PS312</strain>
    </source>
</reference>
<keyword evidence="4" id="KW-0472">Membrane</keyword>
<protein>
    <recommendedName>
        <fullName evidence="3">BLOC-1-related complex subunit 7</fullName>
    </recommendedName>
</protein>
<dbReference type="EnsemblMetazoa" id="PPA46595.1">
    <property type="protein sequence ID" value="PPA46595.1"/>
    <property type="gene ID" value="WBGene00304374"/>
</dbReference>
<evidence type="ECO:0000313" key="7">
    <source>
        <dbReference type="Proteomes" id="UP000005239"/>
    </source>
</evidence>
<comment type="subcellular location">
    <subcellularLocation>
        <location evidence="1">Lysosome membrane</location>
    </subcellularLocation>
</comment>
<dbReference type="Pfam" id="PF16088">
    <property type="entry name" value="BORCS7"/>
    <property type="match status" value="1"/>
</dbReference>
<sequence length="194" mass="22281">RITFFLSSQYFSPLLIYSTMNVQLESKQKLPQKVTDVICDISMVLNNAIGTSNSNDLMSSSFKAIVGSEAVIESSSKMLNTMNTILKEMDNKFVREGPFDMGVMKLSDAQESLQRLERCIYREDNAFLSEEDEEWGRRAREGWNESIALCHDDSDFCQMLKDREMLPESDELLMRNFDAQNEEKKKADNAKNSK</sequence>
<evidence type="ECO:0000313" key="6">
    <source>
        <dbReference type="EnsemblMetazoa" id="PPA46595.1"/>
    </source>
</evidence>
<evidence type="ECO:0000256" key="1">
    <source>
        <dbReference type="ARBA" id="ARBA00004656"/>
    </source>
</evidence>
<comment type="similarity">
    <text evidence="2">Belongs to the BORCS7 family.</text>
</comment>
<dbReference type="Proteomes" id="UP000005239">
    <property type="component" value="Unassembled WGS sequence"/>
</dbReference>
<name>A0A8R1V2B7_PRIPA</name>
<keyword evidence="5" id="KW-0458">Lysosome</keyword>
<evidence type="ECO:0000256" key="5">
    <source>
        <dbReference type="ARBA" id="ARBA00023228"/>
    </source>
</evidence>
<proteinExistence type="inferred from homology"/>
<keyword evidence="7" id="KW-1185">Reference proteome</keyword>
<gene>
    <name evidence="6" type="primary">WBGene00304374</name>
</gene>
<dbReference type="OrthoDB" id="5841523at2759"/>
<evidence type="ECO:0000256" key="2">
    <source>
        <dbReference type="ARBA" id="ARBA00005433"/>
    </source>
</evidence>
<dbReference type="GO" id="GO:0005765">
    <property type="term" value="C:lysosomal membrane"/>
    <property type="evidence" value="ECO:0007669"/>
    <property type="project" value="UniProtKB-SubCell"/>
</dbReference>
<reference evidence="7" key="1">
    <citation type="journal article" date="2008" name="Nat. Genet.">
        <title>The Pristionchus pacificus genome provides a unique perspective on nematode lifestyle and parasitism.</title>
        <authorList>
            <person name="Dieterich C."/>
            <person name="Clifton S.W."/>
            <person name="Schuster L.N."/>
            <person name="Chinwalla A."/>
            <person name="Delehaunty K."/>
            <person name="Dinkelacker I."/>
            <person name="Fulton L."/>
            <person name="Fulton R."/>
            <person name="Godfrey J."/>
            <person name="Minx P."/>
            <person name="Mitreva M."/>
            <person name="Roeseler W."/>
            <person name="Tian H."/>
            <person name="Witte H."/>
            <person name="Yang S.P."/>
            <person name="Wilson R.K."/>
            <person name="Sommer R.J."/>
        </authorList>
    </citation>
    <scope>NUCLEOTIDE SEQUENCE [LARGE SCALE GENOMIC DNA]</scope>
    <source>
        <strain evidence="7">PS312</strain>
    </source>
</reference>
<organism evidence="6 7">
    <name type="scientific">Pristionchus pacificus</name>
    <name type="common">Parasitic nematode worm</name>
    <dbReference type="NCBI Taxonomy" id="54126"/>
    <lineage>
        <taxon>Eukaryota</taxon>
        <taxon>Metazoa</taxon>
        <taxon>Ecdysozoa</taxon>
        <taxon>Nematoda</taxon>
        <taxon>Chromadorea</taxon>
        <taxon>Rhabditida</taxon>
        <taxon>Rhabditina</taxon>
        <taxon>Diplogasteromorpha</taxon>
        <taxon>Diplogasteroidea</taxon>
        <taxon>Neodiplogasteridae</taxon>
        <taxon>Pristionchus</taxon>
    </lineage>
</organism>
<evidence type="ECO:0000256" key="3">
    <source>
        <dbReference type="ARBA" id="ARBA00022295"/>
    </source>
</evidence>
<dbReference type="AlphaFoldDB" id="A0A8R1V2B7"/>
<accession>A0A8R1V2B7</accession>
<dbReference type="InterPro" id="IPR032143">
    <property type="entry name" value="BORCS7"/>
</dbReference>